<name>A0ABQ1NVS1_9ENTE</name>
<gene>
    <name evidence="2" type="ORF">GCM10011573_13440</name>
</gene>
<dbReference type="Gene3D" id="3.20.80.10">
    <property type="entry name" value="Regulatory factor, effector binding domain"/>
    <property type="match status" value="1"/>
</dbReference>
<protein>
    <recommendedName>
        <fullName evidence="1">Integron-associated effector binding protein domain-containing protein</fullName>
    </recommendedName>
</protein>
<evidence type="ECO:0000313" key="3">
    <source>
        <dbReference type="Proteomes" id="UP000630615"/>
    </source>
</evidence>
<dbReference type="RefSeq" id="WP_088269163.1">
    <property type="nucleotide sequence ID" value="NZ_BMKI01000002.1"/>
</dbReference>
<evidence type="ECO:0000313" key="2">
    <source>
        <dbReference type="EMBL" id="GGC85094.1"/>
    </source>
</evidence>
<keyword evidence="3" id="KW-1185">Reference proteome</keyword>
<dbReference type="EMBL" id="BMKI01000002">
    <property type="protein sequence ID" value="GGC85094.1"/>
    <property type="molecule type" value="Genomic_DNA"/>
</dbReference>
<dbReference type="PANTHER" id="PTHR36444">
    <property type="entry name" value="TRANSCRIPTIONAL REGULATOR PROTEIN YOBU-RELATED"/>
    <property type="match status" value="1"/>
</dbReference>
<proteinExistence type="predicted"/>
<dbReference type="InterPro" id="IPR053182">
    <property type="entry name" value="YobU-like_regulator"/>
</dbReference>
<organism evidence="2 3">
    <name type="scientific">Enterococcus wangshanyuanii</name>
    <dbReference type="NCBI Taxonomy" id="2005703"/>
    <lineage>
        <taxon>Bacteria</taxon>
        <taxon>Bacillati</taxon>
        <taxon>Bacillota</taxon>
        <taxon>Bacilli</taxon>
        <taxon>Lactobacillales</taxon>
        <taxon>Enterococcaceae</taxon>
        <taxon>Enterococcus</taxon>
    </lineage>
</organism>
<accession>A0ABQ1NVS1</accession>
<dbReference type="Proteomes" id="UP000630615">
    <property type="component" value="Unassembled WGS sequence"/>
</dbReference>
<comment type="caution">
    <text evidence="2">The sequence shown here is derived from an EMBL/GenBank/DDBJ whole genome shotgun (WGS) entry which is preliminary data.</text>
</comment>
<evidence type="ECO:0000259" key="1">
    <source>
        <dbReference type="Pfam" id="PF14526"/>
    </source>
</evidence>
<dbReference type="InterPro" id="IPR029441">
    <property type="entry name" value="Cass2"/>
</dbReference>
<dbReference type="SUPFAM" id="SSF55136">
    <property type="entry name" value="Probable bacterial effector-binding domain"/>
    <property type="match status" value="1"/>
</dbReference>
<dbReference type="Pfam" id="PF14526">
    <property type="entry name" value="Cass2"/>
    <property type="match status" value="1"/>
</dbReference>
<dbReference type="PANTHER" id="PTHR36444:SF2">
    <property type="entry name" value="TRANSCRIPTIONAL REGULATOR PROTEIN YOBU-RELATED"/>
    <property type="match status" value="1"/>
</dbReference>
<dbReference type="InterPro" id="IPR011256">
    <property type="entry name" value="Reg_factor_effector_dom_sf"/>
</dbReference>
<feature type="domain" description="Integron-associated effector binding protein" evidence="1">
    <location>
        <begin position="8"/>
        <end position="127"/>
    </location>
</feature>
<reference evidence="3" key="1">
    <citation type="journal article" date="2019" name="Int. J. Syst. Evol. Microbiol.">
        <title>The Global Catalogue of Microorganisms (GCM) 10K type strain sequencing project: providing services to taxonomists for standard genome sequencing and annotation.</title>
        <authorList>
            <consortium name="The Broad Institute Genomics Platform"/>
            <consortium name="The Broad Institute Genome Sequencing Center for Infectious Disease"/>
            <person name="Wu L."/>
            <person name="Ma J."/>
        </authorList>
    </citation>
    <scope>NUCLEOTIDE SEQUENCE [LARGE SCALE GENOMIC DNA]</scope>
    <source>
        <strain evidence="3">CGMCC 1.15942</strain>
    </source>
</reference>
<sequence>MSIFLKEKTIAGKMIRTNNQQIEDIIDLWNMVHLMNLTGELYAVYTNYESNFKGDYDLLVGSEQAECSQKVIINSGEYVAIKVDGQSPEAVGQAWQQIWQDEELEKRRTYQTDVEHYQKDGTIMIYLSV</sequence>